<organism evidence="1 2">
    <name type="scientific">Flavivirga eckloniae</name>
    <dbReference type="NCBI Taxonomy" id="1803846"/>
    <lineage>
        <taxon>Bacteria</taxon>
        <taxon>Pseudomonadati</taxon>
        <taxon>Bacteroidota</taxon>
        <taxon>Flavobacteriia</taxon>
        <taxon>Flavobacteriales</taxon>
        <taxon>Flavobacteriaceae</taxon>
        <taxon>Flavivirga</taxon>
    </lineage>
</organism>
<dbReference type="RefSeq" id="WP_102757386.1">
    <property type="nucleotide sequence ID" value="NZ_CP025791.1"/>
</dbReference>
<dbReference type="Gene3D" id="3.40.50.150">
    <property type="entry name" value="Vaccinia Virus protein VP39"/>
    <property type="match status" value="1"/>
</dbReference>
<dbReference type="GO" id="GO:0051213">
    <property type="term" value="F:dioxygenase activity"/>
    <property type="evidence" value="ECO:0007669"/>
    <property type="project" value="UniProtKB-KW"/>
</dbReference>
<accession>A0A2K9PUJ4</accession>
<gene>
    <name evidence="1" type="ORF">C1H87_19275</name>
</gene>
<evidence type="ECO:0000313" key="2">
    <source>
        <dbReference type="Proteomes" id="UP000235826"/>
    </source>
</evidence>
<name>A0A2K9PUJ4_9FLAO</name>
<proteinExistence type="predicted"/>
<dbReference type="EMBL" id="CP025791">
    <property type="protein sequence ID" value="AUP80740.1"/>
    <property type="molecule type" value="Genomic_DNA"/>
</dbReference>
<evidence type="ECO:0000313" key="1">
    <source>
        <dbReference type="EMBL" id="AUP80740.1"/>
    </source>
</evidence>
<reference evidence="1 2" key="1">
    <citation type="submission" date="2018-01" db="EMBL/GenBank/DDBJ databases">
        <title>Complete genome sequence of Flavivirga eckloniae ECD14 isolated from seaweed Ecklonia cava.</title>
        <authorList>
            <person name="Lee J.H."/>
            <person name="Baik K.S."/>
            <person name="Seong C.N."/>
        </authorList>
    </citation>
    <scope>NUCLEOTIDE SEQUENCE [LARGE SCALE GENOMIC DNA]</scope>
    <source>
        <strain evidence="1 2">ECD14</strain>
    </source>
</reference>
<dbReference type="InterPro" id="IPR029063">
    <property type="entry name" value="SAM-dependent_MTases_sf"/>
</dbReference>
<keyword evidence="1" id="KW-0560">Oxidoreductase</keyword>
<keyword evidence="1" id="KW-0223">Dioxygenase</keyword>
<dbReference type="KEGG" id="fek:C1H87_19275"/>
<dbReference type="OrthoDB" id="1157001at2"/>
<dbReference type="AlphaFoldDB" id="A0A2K9PUJ4"/>
<keyword evidence="2" id="KW-1185">Reference proteome</keyword>
<protein>
    <submittedName>
        <fullName evidence="1">Phytanoyl-CoA dioxygenase</fullName>
    </submittedName>
</protein>
<dbReference type="Proteomes" id="UP000235826">
    <property type="component" value="Chromosome"/>
</dbReference>
<sequence>MIKNTVLDIKTLSSSLLTNSSNQAHVEKTLNDIHALFQDITAITGYDVKIEHLAAVPTSKGKALGLNHAAQCLLDYKRTVKFLQAVVTAIQEKQKLHPGETINIFYAGCGPYAPFVTLVAPLFNSNEIQFSVLEINKNSLESAKKLIDSLELSDYVKETHLADAVTFKVPNPDDFHILISETLDALLYRECYVPILFNMLPQFNKNITLIPENVCLNLTFTYNLPEKNTGNTEYSAGTILDVREAISSHNNNTNIPPQLPDKIFDLKSMNNYKSMIIDTEVHIHNNLRLTRSESSLTLPFEMALEQPFSGNAIIFTYHMGYDIELKYRLE</sequence>